<proteinExistence type="predicted"/>
<dbReference type="PANTHER" id="PTHR43132">
    <property type="entry name" value="ARSENICAL RESISTANCE OPERON REPRESSOR ARSR-RELATED"/>
    <property type="match status" value="1"/>
</dbReference>
<feature type="domain" description="HTH arsR-type" evidence="4">
    <location>
        <begin position="19"/>
        <end position="116"/>
    </location>
</feature>
<protein>
    <submittedName>
        <fullName evidence="5">Transcriptional regulator, ArsR family</fullName>
    </submittedName>
</protein>
<dbReference type="GO" id="GO:0003700">
    <property type="term" value="F:DNA-binding transcription factor activity"/>
    <property type="evidence" value="ECO:0007669"/>
    <property type="project" value="InterPro"/>
</dbReference>
<reference evidence="6" key="1">
    <citation type="submission" date="2016-11" db="EMBL/GenBank/DDBJ databases">
        <authorList>
            <person name="Varghese N."/>
            <person name="Submissions S."/>
        </authorList>
    </citation>
    <scope>NUCLEOTIDE SEQUENCE [LARGE SCALE GENOMIC DNA]</scope>
    <source>
        <strain evidence="6">DSM 100566</strain>
    </source>
</reference>
<dbReference type="InterPro" id="IPR036390">
    <property type="entry name" value="WH_DNA-bd_sf"/>
</dbReference>
<dbReference type="STRING" id="1486859.SAMN05444273_1058"/>
<dbReference type="InterPro" id="IPR001845">
    <property type="entry name" value="HTH_ArsR_DNA-bd_dom"/>
</dbReference>
<dbReference type="PROSITE" id="PS50987">
    <property type="entry name" value="HTH_ARSR_2"/>
    <property type="match status" value="1"/>
</dbReference>
<evidence type="ECO:0000259" key="4">
    <source>
        <dbReference type="PROSITE" id="PS50987"/>
    </source>
</evidence>
<sequence length="123" mass="13358">MIANDLLFYNYRNMKAFDDPNLSLVQAASAYAALGSEQRLSLLRTLTRAGDKGMNIGALGAATDLSGANLTHHLKILAQAGLIKQTKQGRSIICAMADYATFKRLNDFLLAECCADLEDHEHG</sequence>
<dbReference type="NCBIfam" id="NF033788">
    <property type="entry name" value="HTH_metalloreg"/>
    <property type="match status" value="1"/>
</dbReference>
<dbReference type="InterPro" id="IPR036388">
    <property type="entry name" value="WH-like_DNA-bd_sf"/>
</dbReference>
<dbReference type="PRINTS" id="PR00778">
    <property type="entry name" value="HTHARSR"/>
</dbReference>
<dbReference type="InterPro" id="IPR051011">
    <property type="entry name" value="Metal_resp_trans_reg"/>
</dbReference>
<dbReference type="GO" id="GO:0003677">
    <property type="term" value="F:DNA binding"/>
    <property type="evidence" value="ECO:0007669"/>
    <property type="project" value="UniProtKB-KW"/>
</dbReference>
<name>A0A1M5AEW7_9RHOB</name>
<dbReference type="SUPFAM" id="SSF46785">
    <property type="entry name" value="Winged helix' DNA-binding domain"/>
    <property type="match status" value="1"/>
</dbReference>
<evidence type="ECO:0000313" key="6">
    <source>
        <dbReference type="Proteomes" id="UP000184144"/>
    </source>
</evidence>
<organism evidence="5 6">
    <name type="scientific">Litoreibacter ascidiaceicola</name>
    <dbReference type="NCBI Taxonomy" id="1486859"/>
    <lineage>
        <taxon>Bacteria</taxon>
        <taxon>Pseudomonadati</taxon>
        <taxon>Pseudomonadota</taxon>
        <taxon>Alphaproteobacteria</taxon>
        <taxon>Rhodobacterales</taxon>
        <taxon>Roseobacteraceae</taxon>
        <taxon>Litoreibacter</taxon>
    </lineage>
</organism>
<evidence type="ECO:0000313" key="5">
    <source>
        <dbReference type="EMBL" id="SHF28850.1"/>
    </source>
</evidence>
<dbReference type="Proteomes" id="UP000184144">
    <property type="component" value="Unassembled WGS sequence"/>
</dbReference>
<dbReference type="InterPro" id="IPR011991">
    <property type="entry name" value="ArsR-like_HTH"/>
</dbReference>
<accession>A0A1M5AEW7</accession>
<keyword evidence="6" id="KW-1185">Reference proteome</keyword>
<dbReference type="CDD" id="cd00090">
    <property type="entry name" value="HTH_ARSR"/>
    <property type="match status" value="1"/>
</dbReference>
<keyword evidence="2" id="KW-0238">DNA-binding</keyword>
<evidence type="ECO:0000256" key="1">
    <source>
        <dbReference type="ARBA" id="ARBA00023015"/>
    </source>
</evidence>
<evidence type="ECO:0000256" key="2">
    <source>
        <dbReference type="ARBA" id="ARBA00023125"/>
    </source>
</evidence>
<dbReference type="SMART" id="SM00418">
    <property type="entry name" value="HTH_ARSR"/>
    <property type="match status" value="1"/>
</dbReference>
<evidence type="ECO:0000256" key="3">
    <source>
        <dbReference type="ARBA" id="ARBA00023163"/>
    </source>
</evidence>
<keyword evidence="1" id="KW-0805">Transcription regulation</keyword>
<gene>
    <name evidence="5" type="ORF">SAMN05444273_1058</name>
</gene>
<dbReference type="PANTHER" id="PTHR43132:SF2">
    <property type="entry name" value="ARSENICAL RESISTANCE OPERON REPRESSOR ARSR-RELATED"/>
    <property type="match status" value="1"/>
</dbReference>
<dbReference type="Gene3D" id="1.10.10.10">
    <property type="entry name" value="Winged helix-like DNA-binding domain superfamily/Winged helix DNA-binding domain"/>
    <property type="match status" value="1"/>
</dbReference>
<dbReference type="Pfam" id="PF12840">
    <property type="entry name" value="HTH_20"/>
    <property type="match status" value="1"/>
</dbReference>
<dbReference type="EMBL" id="FQUV01000005">
    <property type="protein sequence ID" value="SHF28850.1"/>
    <property type="molecule type" value="Genomic_DNA"/>
</dbReference>
<dbReference type="AlphaFoldDB" id="A0A1M5AEW7"/>
<keyword evidence="3" id="KW-0804">Transcription</keyword>